<organism evidence="3 4">
    <name type="scientific">Kribbella orskensis</name>
    <dbReference type="NCBI Taxonomy" id="2512216"/>
    <lineage>
        <taxon>Bacteria</taxon>
        <taxon>Bacillati</taxon>
        <taxon>Actinomycetota</taxon>
        <taxon>Actinomycetes</taxon>
        <taxon>Propionibacteriales</taxon>
        <taxon>Kribbellaceae</taxon>
        <taxon>Kribbella</taxon>
    </lineage>
</organism>
<gene>
    <name evidence="3" type="ORF">EV644_10253</name>
</gene>
<feature type="region of interest" description="Disordered" evidence="1">
    <location>
        <begin position="1"/>
        <end position="29"/>
    </location>
</feature>
<evidence type="ECO:0000256" key="2">
    <source>
        <dbReference type="SAM" id="Phobius"/>
    </source>
</evidence>
<reference evidence="3 4" key="1">
    <citation type="journal article" date="2015" name="Stand. Genomic Sci.">
        <title>Genomic Encyclopedia of Bacterial and Archaeal Type Strains, Phase III: the genomes of soil and plant-associated and newly described type strains.</title>
        <authorList>
            <person name="Whitman W.B."/>
            <person name="Woyke T."/>
            <person name="Klenk H.P."/>
            <person name="Zhou Y."/>
            <person name="Lilburn T.G."/>
            <person name="Beck B.J."/>
            <person name="De Vos P."/>
            <person name="Vandamme P."/>
            <person name="Eisen J.A."/>
            <person name="Garrity G."/>
            <person name="Hugenholtz P."/>
            <person name="Kyrpides N.C."/>
        </authorList>
    </citation>
    <scope>NUCLEOTIDE SEQUENCE [LARGE SCALE GENOMIC DNA]</scope>
    <source>
        <strain evidence="3 4">VKM Ac-2538</strain>
    </source>
</reference>
<dbReference type="RefSeq" id="WP_132188269.1">
    <property type="nucleotide sequence ID" value="NZ_SLWM01000002.1"/>
</dbReference>
<keyword evidence="2" id="KW-0472">Membrane</keyword>
<protein>
    <recommendedName>
        <fullName evidence="5">Superfamily III holin-X</fullName>
    </recommendedName>
</protein>
<feature type="transmembrane region" description="Helical" evidence="2">
    <location>
        <begin position="74"/>
        <end position="96"/>
    </location>
</feature>
<keyword evidence="4" id="KW-1185">Reference proteome</keyword>
<feature type="transmembrane region" description="Helical" evidence="2">
    <location>
        <begin position="48"/>
        <end position="68"/>
    </location>
</feature>
<keyword evidence="2" id="KW-0812">Transmembrane</keyword>
<sequence>MSEMTAGAQKAATGLQPGPASTLVPTTPSLPANALPTQRLGAELETRWRIAAGAIGVLVLGYGGVLAWREQSDGIAVASAFAVGLVTLIFALAGVVPASVKVGDVQVQLQQAKADGKVEGKVEGRVEGKAEGKEEGAVAGLRTAAEVCEKVKSGDLRPEQVEAALTEALSSDAPFDLAAVSAPPLPVANLGAAASATASAMAEAFSPGT</sequence>
<name>A0ABY2BRK2_9ACTN</name>
<keyword evidence="2" id="KW-1133">Transmembrane helix</keyword>
<evidence type="ECO:0000256" key="1">
    <source>
        <dbReference type="SAM" id="MobiDB-lite"/>
    </source>
</evidence>
<proteinExistence type="predicted"/>
<dbReference type="Proteomes" id="UP000295818">
    <property type="component" value="Unassembled WGS sequence"/>
</dbReference>
<evidence type="ECO:0000313" key="3">
    <source>
        <dbReference type="EMBL" id="TCO29336.1"/>
    </source>
</evidence>
<dbReference type="EMBL" id="SLWM01000002">
    <property type="protein sequence ID" value="TCO29336.1"/>
    <property type="molecule type" value="Genomic_DNA"/>
</dbReference>
<accession>A0ABY2BRK2</accession>
<evidence type="ECO:0008006" key="5">
    <source>
        <dbReference type="Google" id="ProtNLM"/>
    </source>
</evidence>
<comment type="caution">
    <text evidence="3">The sequence shown here is derived from an EMBL/GenBank/DDBJ whole genome shotgun (WGS) entry which is preliminary data.</text>
</comment>
<evidence type="ECO:0000313" key="4">
    <source>
        <dbReference type="Proteomes" id="UP000295818"/>
    </source>
</evidence>